<feature type="domain" description="Reverse transcriptase" evidence="2">
    <location>
        <begin position="37"/>
        <end position="264"/>
    </location>
</feature>
<dbReference type="SUPFAM" id="SSF56672">
    <property type="entry name" value="DNA/RNA polymerases"/>
    <property type="match status" value="1"/>
</dbReference>
<dbReference type="InterPro" id="IPR030931">
    <property type="entry name" value="Group_II_RT_mat"/>
</dbReference>
<dbReference type="PROSITE" id="PS50878">
    <property type="entry name" value="RT_POL"/>
    <property type="match status" value="1"/>
</dbReference>
<dbReference type="AlphaFoldDB" id="A0A450WVC2"/>
<keyword evidence="3" id="KW-0695">RNA-directed DNA polymerase</keyword>
<evidence type="ECO:0000259" key="2">
    <source>
        <dbReference type="PROSITE" id="PS50878"/>
    </source>
</evidence>
<gene>
    <name evidence="3" type="ORF">BECKLFY1418C_GA0070996_108110</name>
</gene>
<evidence type="ECO:0000313" key="3">
    <source>
        <dbReference type="EMBL" id="VFK20939.1"/>
    </source>
</evidence>
<protein>
    <submittedName>
        <fullName evidence="3">Group II intron reverse transcriptase/maturase</fullName>
    </submittedName>
</protein>
<proteinExistence type="inferred from homology"/>
<dbReference type="NCBIfam" id="TIGR04416">
    <property type="entry name" value="group_II_RT_mat"/>
    <property type="match status" value="1"/>
</dbReference>
<dbReference type="GO" id="GO:0003964">
    <property type="term" value="F:RNA-directed DNA polymerase activity"/>
    <property type="evidence" value="ECO:0007669"/>
    <property type="project" value="UniProtKB-KW"/>
</dbReference>
<dbReference type="InterPro" id="IPR000477">
    <property type="entry name" value="RT_dom"/>
</dbReference>
<dbReference type="Pfam" id="PF00078">
    <property type="entry name" value="RVT_1"/>
    <property type="match status" value="1"/>
</dbReference>
<keyword evidence="3" id="KW-0548">Nucleotidyltransferase</keyword>
<dbReference type="PANTHER" id="PTHR34047:SF8">
    <property type="entry name" value="PROTEIN YKFC"/>
    <property type="match status" value="1"/>
</dbReference>
<dbReference type="InterPro" id="IPR013597">
    <property type="entry name" value="Mat_intron_G2"/>
</dbReference>
<dbReference type="EMBL" id="CAADFN010000081">
    <property type="protein sequence ID" value="VFK20939.1"/>
    <property type="molecule type" value="Genomic_DNA"/>
</dbReference>
<reference evidence="3" key="1">
    <citation type="submission" date="2019-02" db="EMBL/GenBank/DDBJ databases">
        <authorList>
            <person name="Gruber-Vodicka R. H."/>
            <person name="Seah K. B. B."/>
        </authorList>
    </citation>
    <scope>NUCLEOTIDE SEQUENCE</scope>
    <source>
        <strain evidence="3">BECK_BY7</strain>
    </source>
</reference>
<dbReference type="PANTHER" id="PTHR34047">
    <property type="entry name" value="NUCLEAR INTRON MATURASE 1, MITOCHONDRIAL-RELATED"/>
    <property type="match status" value="1"/>
</dbReference>
<evidence type="ECO:0000256" key="1">
    <source>
        <dbReference type="ARBA" id="ARBA00034120"/>
    </source>
</evidence>
<comment type="similarity">
    <text evidence="1">Belongs to the bacterial reverse transcriptase family.</text>
</comment>
<keyword evidence="3" id="KW-0808">Transferase</keyword>
<dbReference type="Pfam" id="PF08388">
    <property type="entry name" value="GIIM"/>
    <property type="match status" value="1"/>
</dbReference>
<dbReference type="CDD" id="cd01651">
    <property type="entry name" value="RT_G2_intron"/>
    <property type="match status" value="1"/>
</dbReference>
<organism evidence="3">
    <name type="scientific">Candidatus Kentrum sp. LFY</name>
    <dbReference type="NCBI Taxonomy" id="2126342"/>
    <lineage>
        <taxon>Bacteria</taxon>
        <taxon>Pseudomonadati</taxon>
        <taxon>Pseudomonadota</taxon>
        <taxon>Gammaproteobacteria</taxon>
        <taxon>Candidatus Kentrum</taxon>
    </lineage>
</organism>
<dbReference type="InterPro" id="IPR051083">
    <property type="entry name" value="GrpII_Intron_Splice-Mob/Def"/>
</dbReference>
<name>A0A450WVC2_9GAMM</name>
<sequence length="371" mass="42768">MFAAFRNVKQNRSAAGIDKVSIQMFEANLYQNLVALMHELKTRDAFKPKPLRRVFIPKGKGKMRPLGIPAVRDRIAQEVLRQLLSRIDEPLFHEDSFGFRPARNCHQALDRVLDLRYQGYKVVLDADIQGFFDNIPHSVIMAGLANEVADGNILGLVERFLRAGVMEDGVFKPTTVGTPQGGVISPLLANIALNSLDWLLERQGLHFVRYADDFVIMCRNHAQAEEAPVLVQSHLEDNLGLKSSPEKTHISTFSQGFSFLGFDFLNYSVTMRAKSLEKFKTKIQEITERSHNLDNQLIIRLNQVIRGTANYFATSFSHNRRLFQETDKWIRVRLRSMKYKRKWKTVNLRLRLKHFRRMGLLSLYDFYTQPA</sequence>
<dbReference type="InterPro" id="IPR043502">
    <property type="entry name" value="DNA/RNA_pol_sf"/>
</dbReference>
<accession>A0A450WVC2</accession>